<dbReference type="SUPFAM" id="SSF48695">
    <property type="entry name" value="Multiheme cytochromes"/>
    <property type="match status" value="1"/>
</dbReference>
<feature type="chain" id="PRO_5031389634" description="Cytochrome c-552/4 domain-containing protein" evidence="2">
    <location>
        <begin position="21"/>
        <end position="442"/>
    </location>
</feature>
<dbReference type="Pfam" id="PF13447">
    <property type="entry name" value="Multi-haem_cyto"/>
    <property type="match status" value="1"/>
</dbReference>
<dbReference type="AlphaFoldDB" id="A0A7V5UFP1"/>
<reference evidence="3" key="1">
    <citation type="journal article" date="2020" name="mSystems">
        <title>Genome- and Community-Level Interaction Insights into Carbon Utilization and Element Cycling Functions of Hydrothermarchaeota in Hydrothermal Sediment.</title>
        <authorList>
            <person name="Zhou Z."/>
            <person name="Liu Y."/>
            <person name="Xu W."/>
            <person name="Pan J."/>
            <person name="Luo Z.H."/>
            <person name="Li M."/>
        </authorList>
    </citation>
    <scope>NUCLEOTIDE SEQUENCE [LARGE SCALE GENOMIC DNA]</scope>
    <source>
        <strain evidence="3">HyVt-527</strain>
    </source>
</reference>
<dbReference type="Gene3D" id="1.20.850.10">
    <property type="entry name" value="Hydroxylamine Oxidoreductase, Chain A, domain 2"/>
    <property type="match status" value="1"/>
</dbReference>
<accession>A0A7V5UFP1</accession>
<evidence type="ECO:0000313" key="3">
    <source>
        <dbReference type="EMBL" id="HHJ53518.1"/>
    </source>
</evidence>
<organism evidence="3">
    <name type="scientific">Caldithrix abyssi</name>
    <dbReference type="NCBI Taxonomy" id="187145"/>
    <lineage>
        <taxon>Bacteria</taxon>
        <taxon>Pseudomonadati</taxon>
        <taxon>Calditrichota</taxon>
        <taxon>Calditrichia</taxon>
        <taxon>Calditrichales</taxon>
        <taxon>Calditrichaceae</taxon>
        <taxon>Caldithrix</taxon>
    </lineage>
</organism>
<proteinExistence type="predicted"/>
<feature type="signal peptide" evidence="2">
    <location>
        <begin position="1"/>
        <end position="20"/>
    </location>
</feature>
<gene>
    <name evidence="3" type="ORF">ENJ89_10015</name>
</gene>
<dbReference type="CDD" id="cd08168">
    <property type="entry name" value="Cytochrom_C3"/>
    <property type="match status" value="1"/>
</dbReference>
<dbReference type="Proteomes" id="UP000886124">
    <property type="component" value="Unassembled WGS sequence"/>
</dbReference>
<dbReference type="InterPro" id="IPR051829">
    <property type="entry name" value="Multiheme_Cytochr_ET"/>
</dbReference>
<keyword evidence="1 2" id="KW-0732">Signal</keyword>
<evidence type="ECO:0000256" key="1">
    <source>
        <dbReference type="ARBA" id="ARBA00022729"/>
    </source>
</evidence>
<dbReference type="PANTHER" id="PTHR35038">
    <property type="entry name" value="DISSIMILATORY SULFITE REDUCTASE SIRA"/>
    <property type="match status" value="1"/>
</dbReference>
<protein>
    <recommendedName>
        <fullName evidence="4">Cytochrome c-552/4 domain-containing protein</fullName>
    </recommendedName>
</protein>
<comment type="caution">
    <text evidence="3">The sequence shown here is derived from an EMBL/GenBank/DDBJ whole genome shotgun (WGS) entry which is preliminary data.</text>
</comment>
<name>A0A7V5UFP1_CALAY</name>
<dbReference type="InterPro" id="IPR036280">
    <property type="entry name" value="Multihaem_cyt_sf"/>
</dbReference>
<evidence type="ECO:0008006" key="4">
    <source>
        <dbReference type="Google" id="ProtNLM"/>
    </source>
</evidence>
<dbReference type="EMBL" id="DROD01000634">
    <property type="protein sequence ID" value="HHJ53518.1"/>
    <property type="molecule type" value="Genomic_DNA"/>
</dbReference>
<sequence length="442" mass="50068">MRVVSAFTVLLFLFAFGWSANQVDPKVAGKCMTCHKEKSPGLYKQWFESAHAEHDVTCISCHGAQKGDPDAFMHEGALIATLVTPKDCGSCHEKEAKEVQNSYHATAGKILDSKDAYLAHVAGGEPVAIAGCENCHGTKVKIDPNSPNKLSKKNWPNSGIGRLNPDGSLGSCNACHTRHAFSKEQARQPEACSKCHLGPDHPQKEVYEESKHGNTYYTNKEKMNLSSDRWVVGQDYYVAPTCATCHMSATPTSGVTHDVGQRISWTLRPPVSKHKDNWQKKRENMKQVCVNCHSATFVDGHYYQFDALVKLYNERFAKPAGEIMSIIKKKKLLENPAAFANEIEWTYWELWHHEGRRARHGAAMMGPDYTWWHGIYDVAQHFYFKFIPEAKSLNDPDVNAYIDKLFKNDPMHKWLSMDTKNLKKQIRSGKMQQIYKNLFQTK</sequence>
<dbReference type="Gene3D" id="1.10.780.10">
    <property type="entry name" value="Hydroxylamine Oxidoreductase, Chain A, domain 1"/>
    <property type="match status" value="1"/>
</dbReference>
<evidence type="ECO:0000256" key="2">
    <source>
        <dbReference type="SAM" id="SignalP"/>
    </source>
</evidence>
<dbReference type="PANTHER" id="PTHR35038:SF8">
    <property type="entry name" value="C-TYPE POLYHEME CYTOCHROME OMCC"/>
    <property type="match status" value="1"/>
</dbReference>